<dbReference type="InterPro" id="IPR025391">
    <property type="entry name" value="DUF4123"/>
</dbReference>
<protein>
    <submittedName>
        <fullName evidence="2">DUF4123 domain-containing protein</fullName>
    </submittedName>
</protein>
<dbReference type="RefSeq" id="WP_225251404.1">
    <property type="nucleotide sequence ID" value="NZ_JAIWIU010000119.1"/>
</dbReference>
<gene>
    <name evidence="2" type="ORF">LDJ79_16680</name>
</gene>
<reference evidence="3" key="1">
    <citation type="submission" date="2023-07" db="EMBL/GenBank/DDBJ databases">
        <title>Molecular identification of indigenous halophilic bacteria isolated from red sea cost, biodegradation of synthetic dyes and assessment of degraded metabolite toxicity.</title>
        <authorList>
            <person name="Chaieb K."/>
            <person name="Altayb H.N."/>
        </authorList>
    </citation>
    <scope>NUCLEOTIDE SEQUENCE [LARGE SCALE GENOMIC DNA]</scope>
    <source>
        <strain evidence="3">K20</strain>
    </source>
</reference>
<evidence type="ECO:0000313" key="3">
    <source>
        <dbReference type="Proteomes" id="UP001199044"/>
    </source>
</evidence>
<keyword evidence="3" id="KW-1185">Reference proteome</keyword>
<feature type="domain" description="DUF4123" evidence="1">
    <location>
        <begin position="15"/>
        <end position="118"/>
    </location>
</feature>
<dbReference type="EMBL" id="JAIWIU010000119">
    <property type="protein sequence ID" value="MCA2017758.1"/>
    <property type="molecule type" value="Genomic_DNA"/>
</dbReference>
<dbReference type="Pfam" id="PF13503">
    <property type="entry name" value="DUF4123"/>
    <property type="match status" value="1"/>
</dbReference>
<evidence type="ECO:0000259" key="1">
    <source>
        <dbReference type="Pfam" id="PF13503"/>
    </source>
</evidence>
<comment type="caution">
    <text evidence="2">The sequence shown here is derived from an EMBL/GenBank/DDBJ whole genome shotgun (WGS) entry which is preliminary data.</text>
</comment>
<accession>A0ABS7YQZ5</accession>
<organism evidence="2 3">
    <name type="scientific">Vibrio tritonius</name>
    <dbReference type="NCBI Taxonomy" id="1435069"/>
    <lineage>
        <taxon>Bacteria</taxon>
        <taxon>Pseudomonadati</taxon>
        <taxon>Pseudomonadota</taxon>
        <taxon>Gammaproteobacteria</taxon>
        <taxon>Vibrionales</taxon>
        <taxon>Vibrionaceae</taxon>
        <taxon>Vibrio</taxon>
    </lineage>
</organism>
<name>A0ABS7YQZ5_9VIBR</name>
<proteinExistence type="predicted"/>
<evidence type="ECO:0000313" key="2">
    <source>
        <dbReference type="EMBL" id="MCA2017758.1"/>
    </source>
</evidence>
<sequence>MSLFSQLKTVQGQQWLVVDKVRVPDIEKLAYLYIPNVEVVQLFKGTPFEHLNEIGPVAIKYTAVKEFEALLQKNSDIRTSCVLFSVGDNHEEESLIQHFQALHYVIIDDAPLFFRFYAEPTWEIVESNISDEDVNTILGPFDALSWIDSNLIVKSIKRKENNINKKIKLPYKLTSNFGKELI</sequence>
<dbReference type="Proteomes" id="UP001199044">
    <property type="component" value="Unassembled WGS sequence"/>
</dbReference>